<evidence type="ECO:0000313" key="5">
    <source>
        <dbReference type="WBParaSite" id="L893_g4436.t1"/>
    </source>
</evidence>
<dbReference type="WBParaSite" id="L893_g4436.t1">
    <property type="protein sequence ID" value="L893_g4436.t1"/>
    <property type="gene ID" value="L893_g4436"/>
</dbReference>
<protein>
    <submittedName>
        <fullName evidence="5">Aldedh domain-containing protein</fullName>
    </submittedName>
</protein>
<keyword evidence="4" id="KW-1185">Reference proteome</keyword>
<dbReference type="InterPro" id="IPR012394">
    <property type="entry name" value="Aldehyde_DH_NAD(P)"/>
</dbReference>
<comment type="similarity">
    <text evidence="1">Belongs to the aldehyde dehydrogenase family.</text>
</comment>
<dbReference type="PANTHER" id="PTHR43570:SF16">
    <property type="entry name" value="ALDEHYDE DEHYDROGENASE TYPE III, ISOFORM Q"/>
    <property type="match status" value="1"/>
</dbReference>
<organism evidence="4 5">
    <name type="scientific">Steinernema glaseri</name>
    <dbReference type="NCBI Taxonomy" id="37863"/>
    <lineage>
        <taxon>Eukaryota</taxon>
        <taxon>Metazoa</taxon>
        <taxon>Ecdysozoa</taxon>
        <taxon>Nematoda</taxon>
        <taxon>Chromadorea</taxon>
        <taxon>Rhabditida</taxon>
        <taxon>Tylenchina</taxon>
        <taxon>Panagrolaimomorpha</taxon>
        <taxon>Strongyloidoidea</taxon>
        <taxon>Steinernematidae</taxon>
        <taxon>Steinernema</taxon>
    </lineage>
</organism>
<dbReference type="InterPro" id="IPR016161">
    <property type="entry name" value="Ald_DH/histidinol_DH"/>
</dbReference>
<accession>A0A1I8ACS8</accession>
<reference evidence="5" key="1">
    <citation type="submission" date="2016-11" db="UniProtKB">
        <authorList>
            <consortium name="WormBaseParasite"/>
        </authorList>
    </citation>
    <scope>IDENTIFICATION</scope>
</reference>
<evidence type="ECO:0000259" key="3">
    <source>
        <dbReference type="Pfam" id="PF00171"/>
    </source>
</evidence>
<dbReference type="Gene3D" id="3.40.605.10">
    <property type="entry name" value="Aldehyde Dehydrogenase, Chain A, domain 1"/>
    <property type="match status" value="1"/>
</dbReference>
<dbReference type="PANTHER" id="PTHR43570">
    <property type="entry name" value="ALDEHYDE DEHYDROGENASE"/>
    <property type="match status" value="1"/>
</dbReference>
<dbReference type="AlphaFoldDB" id="A0A1I8ACS8"/>
<dbReference type="InterPro" id="IPR015590">
    <property type="entry name" value="Aldehyde_DH_dom"/>
</dbReference>
<dbReference type="GO" id="GO:0004029">
    <property type="term" value="F:aldehyde dehydrogenase (NAD+) activity"/>
    <property type="evidence" value="ECO:0007669"/>
    <property type="project" value="TreeGrafter"/>
</dbReference>
<dbReference type="SUPFAM" id="SSF53720">
    <property type="entry name" value="ALDH-like"/>
    <property type="match status" value="1"/>
</dbReference>
<dbReference type="Gene3D" id="3.40.309.10">
    <property type="entry name" value="Aldehyde Dehydrogenase, Chain A, domain 2"/>
    <property type="match status" value="1"/>
</dbReference>
<feature type="domain" description="Aldehyde dehydrogenase" evidence="3">
    <location>
        <begin position="2"/>
        <end position="142"/>
    </location>
</feature>
<dbReference type="InterPro" id="IPR016163">
    <property type="entry name" value="Ald_DH_C"/>
</dbReference>
<dbReference type="InterPro" id="IPR016162">
    <property type="entry name" value="Ald_DH_N"/>
</dbReference>
<keyword evidence="2" id="KW-0560">Oxidoreductase</keyword>
<evidence type="ECO:0000313" key="4">
    <source>
        <dbReference type="Proteomes" id="UP000095287"/>
    </source>
</evidence>
<dbReference type="GO" id="GO:0006081">
    <property type="term" value="P:aldehyde metabolic process"/>
    <property type="evidence" value="ECO:0007669"/>
    <property type="project" value="InterPro"/>
</dbReference>
<proteinExistence type="inferred from homology"/>
<dbReference type="Proteomes" id="UP000095287">
    <property type="component" value="Unplaced"/>
</dbReference>
<dbReference type="Pfam" id="PF00171">
    <property type="entry name" value="Aldedh"/>
    <property type="match status" value="1"/>
</dbReference>
<sequence length="147" mass="16094">KVVAVVQGGVTETTALLQERFDHIFFTGSPAIGKVIMTAAAKHLTPVTLELGGKCPVFVADDADVEQAAKDMAIKKWMNCGQTCIAPDYALMSTTMKPKFVEALKKAIEEIYSTDVKSSPMYSRLINQRHFDRVKSVLDRSTASVLI</sequence>
<dbReference type="GO" id="GO:0005737">
    <property type="term" value="C:cytoplasm"/>
    <property type="evidence" value="ECO:0007669"/>
    <property type="project" value="TreeGrafter"/>
</dbReference>
<name>A0A1I8ACS8_9BILA</name>
<evidence type="ECO:0000256" key="1">
    <source>
        <dbReference type="ARBA" id="ARBA00009986"/>
    </source>
</evidence>
<evidence type="ECO:0000256" key="2">
    <source>
        <dbReference type="ARBA" id="ARBA00023002"/>
    </source>
</evidence>